<dbReference type="PANTHER" id="PTHR22923">
    <property type="entry name" value="CEREBELLIN-RELATED"/>
    <property type="match status" value="1"/>
</dbReference>
<organism evidence="7 8">
    <name type="scientific">Pangasianodon hypophthalmus</name>
    <name type="common">Striped catfish</name>
    <name type="synonym">Helicophagus hypophthalmus</name>
    <dbReference type="NCBI Taxonomy" id="310915"/>
    <lineage>
        <taxon>Eukaryota</taxon>
        <taxon>Metazoa</taxon>
        <taxon>Chordata</taxon>
        <taxon>Craniata</taxon>
        <taxon>Vertebrata</taxon>
        <taxon>Euteleostomi</taxon>
        <taxon>Actinopterygii</taxon>
        <taxon>Neopterygii</taxon>
        <taxon>Teleostei</taxon>
        <taxon>Ostariophysi</taxon>
        <taxon>Siluriformes</taxon>
        <taxon>Pangasiidae</taxon>
        <taxon>Pangasianodon</taxon>
    </lineage>
</organism>
<dbReference type="InterPro" id="IPR008983">
    <property type="entry name" value="Tumour_necrosis_fac-like_dom"/>
</dbReference>
<keyword evidence="8" id="KW-1185">Reference proteome</keyword>
<dbReference type="PRINTS" id="PR00007">
    <property type="entry name" value="COMPLEMNTC1Q"/>
</dbReference>
<evidence type="ECO:0000256" key="1">
    <source>
        <dbReference type="ARBA" id="ARBA00004613"/>
    </source>
</evidence>
<protein>
    <recommendedName>
        <fullName evidence="6">C1q domain-containing protein</fullName>
    </recommendedName>
</protein>
<comment type="subcellular location">
    <subcellularLocation>
        <location evidence="1">Secreted</location>
    </subcellularLocation>
</comment>
<comment type="caution">
    <text evidence="7">The sequence shown here is derived from an EMBL/GenBank/DDBJ whole genome shotgun (WGS) entry which is preliminary data.</text>
</comment>
<keyword evidence="2" id="KW-0964">Secreted</keyword>
<dbReference type="SUPFAM" id="SSF49842">
    <property type="entry name" value="TNF-like"/>
    <property type="match status" value="1"/>
</dbReference>
<dbReference type="PROSITE" id="PS50871">
    <property type="entry name" value="C1Q"/>
    <property type="match status" value="1"/>
</dbReference>
<evidence type="ECO:0000256" key="5">
    <source>
        <dbReference type="SAM" id="SignalP"/>
    </source>
</evidence>
<dbReference type="GO" id="GO:0005576">
    <property type="term" value="C:extracellular region"/>
    <property type="evidence" value="ECO:0007669"/>
    <property type="project" value="UniProtKB-SubCell"/>
</dbReference>
<evidence type="ECO:0000256" key="2">
    <source>
        <dbReference type="ARBA" id="ARBA00022525"/>
    </source>
</evidence>
<feature type="domain" description="C1q" evidence="6">
    <location>
        <begin position="51"/>
        <end position="192"/>
    </location>
</feature>
<dbReference type="OrthoDB" id="6154955at2759"/>
<evidence type="ECO:0000313" key="8">
    <source>
        <dbReference type="Proteomes" id="UP000327468"/>
    </source>
</evidence>
<evidence type="ECO:0000259" key="6">
    <source>
        <dbReference type="PROSITE" id="PS50871"/>
    </source>
</evidence>
<dbReference type="InterPro" id="IPR050822">
    <property type="entry name" value="Cerebellin_Synaptic_Org"/>
</dbReference>
<dbReference type="SMART" id="SM00110">
    <property type="entry name" value="C1Q"/>
    <property type="match status" value="1"/>
</dbReference>
<dbReference type="InterPro" id="IPR001073">
    <property type="entry name" value="C1q_dom"/>
</dbReference>
<dbReference type="PANTHER" id="PTHR22923:SF102">
    <property type="entry name" value="CEREBELLIN 13-RELATED"/>
    <property type="match status" value="1"/>
</dbReference>
<feature type="signal peptide" evidence="5">
    <location>
        <begin position="1"/>
        <end position="18"/>
    </location>
</feature>
<keyword evidence="3 5" id="KW-0732">Signal</keyword>
<dbReference type="Proteomes" id="UP000327468">
    <property type="component" value="Chromosome 4"/>
</dbReference>
<name>A0A5N5PLC1_PANHP</name>
<evidence type="ECO:0000256" key="4">
    <source>
        <dbReference type="SAM" id="Coils"/>
    </source>
</evidence>
<proteinExistence type="predicted"/>
<dbReference type="EMBL" id="VFJC01000005">
    <property type="protein sequence ID" value="KAB5579686.1"/>
    <property type="molecule type" value="Genomic_DNA"/>
</dbReference>
<feature type="coiled-coil region" evidence="4">
    <location>
        <begin position="29"/>
        <end position="56"/>
    </location>
</feature>
<dbReference type="Gene3D" id="2.60.120.40">
    <property type="match status" value="1"/>
</dbReference>
<sequence>MILMLNLIFLLFVSTNQAEDILEPCVSSFVSELRKIKTLEAEIQELRKQITEQPKVAFWAIPSSDTNAIGPFQEYQILVYKSALTNIGNAYDTTTGIFTAPVRGVYYFNIVVFNANSLATGVHIMKNGVRVAAITDNVPGQDSEDTASNSVTLLLEKGDRIYNELLVNRKIYTDTGNRNSFSGHLLYAMPKTH</sequence>
<reference evidence="7 8" key="1">
    <citation type="submission" date="2019-06" db="EMBL/GenBank/DDBJ databases">
        <title>A chromosome-scale genome assembly of the striped catfish, Pangasianodon hypophthalmus.</title>
        <authorList>
            <person name="Wen M."/>
            <person name="Zahm M."/>
            <person name="Roques C."/>
            <person name="Cabau C."/>
            <person name="Klopp C."/>
            <person name="Donnadieu C."/>
            <person name="Jouanno E."/>
            <person name="Avarre J.-C."/>
            <person name="Campet M."/>
            <person name="Ha T.T.T."/>
            <person name="Dugue R."/>
            <person name="Lampietro C."/>
            <person name="Louis A."/>
            <person name="Herpin A."/>
            <person name="Echchiki A."/>
            <person name="Berthelot C."/>
            <person name="Parey E."/>
            <person name="Roest-Crollius H."/>
            <person name="Braasch I."/>
            <person name="Postlethwait J."/>
            <person name="Bobe J."/>
            <person name="Montfort J."/>
            <person name="Bouchez O."/>
            <person name="Begum T."/>
            <person name="Schartl M."/>
            <person name="Guiguen Y."/>
        </authorList>
    </citation>
    <scope>NUCLEOTIDE SEQUENCE [LARGE SCALE GENOMIC DNA]</scope>
    <source>
        <strain evidence="7 8">Indonesia</strain>
        <tissue evidence="7">Blood</tissue>
    </source>
</reference>
<dbReference type="AlphaFoldDB" id="A0A5N5PLC1"/>
<dbReference type="Pfam" id="PF00386">
    <property type="entry name" value="C1q"/>
    <property type="match status" value="1"/>
</dbReference>
<accession>A0A5N5PLC1</accession>
<evidence type="ECO:0000313" key="7">
    <source>
        <dbReference type="EMBL" id="KAB5579686.1"/>
    </source>
</evidence>
<feature type="chain" id="PRO_5024324482" description="C1q domain-containing protein" evidence="5">
    <location>
        <begin position="19"/>
        <end position="193"/>
    </location>
</feature>
<gene>
    <name evidence="7" type="ORF">PHYPO_G00197810</name>
</gene>
<evidence type="ECO:0000256" key="3">
    <source>
        <dbReference type="ARBA" id="ARBA00022729"/>
    </source>
</evidence>
<keyword evidence="4" id="KW-0175">Coiled coil</keyword>